<protein>
    <submittedName>
        <fullName evidence="2">Endonuclease/exonuclease/phosphatase family protein</fullName>
    </submittedName>
</protein>
<dbReference type="Proteomes" id="UP000236316">
    <property type="component" value="Segment"/>
</dbReference>
<dbReference type="Gene3D" id="3.60.10.10">
    <property type="entry name" value="Endonuclease/exonuclease/phosphatase"/>
    <property type="match status" value="1"/>
</dbReference>
<dbReference type="GO" id="GO:0004519">
    <property type="term" value="F:endonuclease activity"/>
    <property type="evidence" value="ECO:0007669"/>
    <property type="project" value="UniProtKB-KW"/>
</dbReference>
<dbReference type="KEGG" id="vg:35382564"/>
<gene>
    <name evidence="2" type="ORF">ORPV_742</name>
</gene>
<keyword evidence="2" id="KW-0540">Nuclease</keyword>
<dbReference type="PANTHER" id="PTHR12121:SF36">
    <property type="entry name" value="ENDONUCLEASE_EXONUCLEASE_PHOSPHATASE DOMAIN-CONTAINING PROTEIN"/>
    <property type="match status" value="1"/>
</dbReference>
<accession>A0A2I2L550</accession>
<evidence type="ECO:0000259" key="1">
    <source>
        <dbReference type="Pfam" id="PF03372"/>
    </source>
</evidence>
<sequence>MLCNKMENNRSLPLSTYNVRTPDNIITGRYKQHIPENVRIVSWNILAPELLLYFWRGSYGLNISNDKFYYDDINKNRIDNIITKLREYNADIVCLQEITNLKYEYLEGKSIVEYISDKLDYYVVSESYKHSPFKYNYPPSEQLIRRTGSMEVDSGVATLLKMDSKVQLVENIGRAEDFKGVYPREYEDEKASSNVFSSGVGSPFVLDLFEYEYRHFFVGNVHIRMQYPSILQPLNEVHNRISNVLSEDELRNMVLVGDFNAHGLQGARELFASDLHKYMFDEQGSELIDDHIFLGNDMRFYGRNIYYDKNVRLLNMDVNSNTADKNRWSIPQSKYNLSIENNELVNMKVITSDHYPIILTLDFSRNIVSTSQAI</sequence>
<dbReference type="EMBL" id="LT906555">
    <property type="protein sequence ID" value="SNW62646.1"/>
    <property type="molecule type" value="Genomic_DNA"/>
</dbReference>
<keyword evidence="2" id="KW-0255">Endonuclease</keyword>
<name>A0A2I2L550_9VIRU</name>
<dbReference type="RefSeq" id="YP_009448948.1">
    <property type="nucleotide sequence ID" value="NC_036594.1"/>
</dbReference>
<dbReference type="GO" id="GO:0000175">
    <property type="term" value="F:3'-5'-RNA exonuclease activity"/>
    <property type="evidence" value="ECO:0007669"/>
    <property type="project" value="TreeGrafter"/>
</dbReference>
<dbReference type="GeneID" id="35382564"/>
<dbReference type="PANTHER" id="PTHR12121">
    <property type="entry name" value="CARBON CATABOLITE REPRESSOR PROTEIN 4"/>
    <property type="match status" value="1"/>
</dbReference>
<dbReference type="InterPro" id="IPR036691">
    <property type="entry name" value="Endo/exonu/phosph_ase_sf"/>
</dbReference>
<evidence type="ECO:0000313" key="2">
    <source>
        <dbReference type="EMBL" id="SNW62646.1"/>
    </source>
</evidence>
<keyword evidence="2" id="KW-0269">Exonuclease</keyword>
<proteinExistence type="predicted"/>
<organism evidence="2">
    <name type="scientific">Orpheovirus IHUMI-LCC2</name>
    <dbReference type="NCBI Taxonomy" id="2023057"/>
    <lineage>
        <taxon>Viruses</taxon>
        <taxon>Varidnaviria</taxon>
        <taxon>Bamfordvirae</taxon>
        <taxon>Nucleocytoviricota</taxon>
        <taxon>Megaviricetes</taxon>
        <taxon>Pimascovirales</taxon>
        <taxon>Ocovirineae</taxon>
        <taxon>Orpheoviridae</taxon>
        <taxon>Alphaorpheovirus</taxon>
        <taxon>Alphaorpheovirus massiliense</taxon>
    </lineage>
</organism>
<dbReference type="InterPro" id="IPR005135">
    <property type="entry name" value="Endo/exonuclease/phosphatase"/>
</dbReference>
<dbReference type="InterPro" id="IPR050410">
    <property type="entry name" value="CCR4/nocturin_mRNA_transcr"/>
</dbReference>
<dbReference type="SUPFAM" id="SSF56219">
    <property type="entry name" value="DNase I-like"/>
    <property type="match status" value="1"/>
</dbReference>
<feature type="domain" description="Endonuclease/exonuclease/phosphatase" evidence="1">
    <location>
        <begin position="74"/>
        <end position="303"/>
    </location>
</feature>
<evidence type="ECO:0000313" key="3">
    <source>
        <dbReference type="Proteomes" id="UP000236316"/>
    </source>
</evidence>
<dbReference type="Pfam" id="PF03372">
    <property type="entry name" value="Exo_endo_phos"/>
    <property type="match status" value="1"/>
</dbReference>
<reference evidence="2" key="1">
    <citation type="submission" date="2017-08" db="EMBL/GenBank/DDBJ databases">
        <authorList>
            <consortium name="Urmite Genomes"/>
        </authorList>
    </citation>
    <scope>NUCLEOTIDE SEQUENCE [LARGE SCALE GENOMIC DNA]</scope>
    <source>
        <strain evidence="2">IHUMI-LCC2</strain>
    </source>
</reference>
<keyword evidence="2" id="KW-0378">Hydrolase</keyword>
<keyword evidence="3" id="KW-1185">Reference proteome</keyword>